<gene>
    <name evidence="2" type="ORF">PENTCL1PPCAC_7828</name>
</gene>
<organism evidence="2 3">
    <name type="scientific">Pristionchus entomophagus</name>
    <dbReference type="NCBI Taxonomy" id="358040"/>
    <lineage>
        <taxon>Eukaryota</taxon>
        <taxon>Metazoa</taxon>
        <taxon>Ecdysozoa</taxon>
        <taxon>Nematoda</taxon>
        <taxon>Chromadorea</taxon>
        <taxon>Rhabditida</taxon>
        <taxon>Rhabditina</taxon>
        <taxon>Diplogasteromorpha</taxon>
        <taxon>Diplogasteroidea</taxon>
        <taxon>Neodiplogasteridae</taxon>
        <taxon>Pristionchus</taxon>
    </lineage>
</organism>
<accession>A0AAV5SR76</accession>
<comment type="caution">
    <text evidence="2">The sequence shown here is derived from an EMBL/GenBank/DDBJ whole genome shotgun (WGS) entry which is preliminary data.</text>
</comment>
<reference evidence="2" key="1">
    <citation type="submission" date="2023-10" db="EMBL/GenBank/DDBJ databases">
        <title>Genome assembly of Pristionchus species.</title>
        <authorList>
            <person name="Yoshida K."/>
            <person name="Sommer R.J."/>
        </authorList>
    </citation>
    <scope>NUCLEOTIDE SEQUENCE</scope>
    <source>
        <strain evidence="2">RS0144</strain>
    </source>
</reference>
<feature type="compositionally biased region" description="Low complexity" evidence="1">
    <location>
        <begin position="49"/>
        <end position="63"/>
    </location>
</feature>
<feature type="non-terminal residue" evidence="2">
    <location>
        <position position="120"/>
    </location>
</feature>
<feature type="region of interest" description="Disordered" evidence="1">
    <location>
        <begin position="49"/>
        <end position="120"/>
    </location>
</feature>
<sequence>MMMKEEEEEVEYVVRDIIDRMINAAINWEDSTSCSEITEDDDTINCDTVSESNSVSDASSDTVFGEEKGYDVVTPPMCSTQELSMSKEEKEEIDEEVDQTEERQEKEDPISHLPSLEQKE</sequence>
<protein>
    <submittedName>
        <fullName evidence="2">Uncharacterized protein</fullName>
    </submittedName>
</protein>
<feature type="compositionally biased region" description="Basic and acidic residues" evidence="1">
    <location>
        <begin position="100"/>
        <end position="110"/>
    </location>
</feature>
<dbReference type="Proteomes" id="UP001432027">
    <property type="component" value="Unassembled WGS sequence"/>
</dbReference>
<keyword evidence="3" id="KW-1185">Reference proteome</keyword>
<evidence type="ECO:0000256" key="1">
    <source>
        <dbReference type="SAM" id="MobiDB-lite"/>
    </source>
</evidence>
<dbReference type="EMBL" id="BTSX01000002">
    <property type="protein sequence ID" value="GMS85653.1"/>
    <property type="molecule type" value="Genomic_DNA"/>
</dbReference>
<name>A0AAV5SR76_9BILA</name>
<dbReference type="AlphaFoldDB" id="A0AAV5SR76"/>
<evidence type="ECO:0000313" key="3">
    <source>
        <dbReference type="Proteomes" id="UP001432027"/>
    </source>
</evidence>
<evidence type="ECO:0000313" key="2">
    <source>
        <dbReference type="EMBL" id="GMS85653.1"/>
    </source>
</evidence>
<proteinExistence type="predicted"/>